<protein>
    <submittedName>
        <fullName evidence="1">Uncharacterized protein</fullName>
    </submittedName>
</protein>
<dbReference type="AlphaFoldDB" id="A0A183LR74"/>
<accession>A0A183LR74</accession>
<name>A0A183LR74_9TREM</name>
<organism evidence="1 2">
    <name type="scientific">Schistosoma margrebowiei</name>
    <dbReference type="NCBI Taxonomy" id="48269"/>
    <lineage>
        <taxon>Eukaryota</taxon>
        <taxon>Metazoa</taxon>
        <taxon>Spiralia</taxon>
        <taxon>Lophotrochozoa</taxon>
        <taxon>Platyhelminthes</taxon>
        <taxon>Trematoda</taxon>
        <taxon>Digenea</taxon>
        <taxon>Strigeidida</taxon>
        <taxon>Schistosomatoidea</taxon>
        <taxon>Schistosomatidae</taxon>
        <taxon>Schistosoma</taxon>
    </lineage>
</organism>
<evidence type="ECO:0000313" key="2">
    <source>
        <dbReference type="Proteomes" id="UP000277204"/>
    </source>
</evidence>
<keyword evidence="2" id="KW-1185">Reference proteome</keyword>
<gene>
    <name evidence="1" type="ORF">SMRZ_LOCUS6299</name>
</gene>
<evidence type="ECO:0000313" key="1">
    <source>
        <dbReference type="EMBL" id="VDO70427.1"/>
    </source>
</evidence>
<sequence>MDNPLLPRSRTNIECSVMDTSGIFERIMRPMHLAIWDELRYVVGLFEHLIKINDNNNSNNNNGNNSNNNSSNDSNSNNNSSNSNSSNSNSNNNI</sequence>
<dbReference type="EMBL" id="UZAI01002324">
    <property type="protein sequence ID" value="VDO70427.1"/>
    <property type="molecule type" value="Genomic_DNA"/>
</dbReference>
<proteinExistence type="predicted"/>
<dbReference type="Proteomes" id="UP000277204">
    <property type="component" value="Unassembled WGS sequence"/>
</dbReference>
<reference evidence="1 2" key="1">
    <citation type="submission" date="2018-11" db="EMBL/GenBank/DDBJ databases">
        <authorList>
            <consortium name="Pathogen Informatics"/>
        </authorList>
    </citation>
    <scope>NUCLEOTIDE SEQUENCE [LARGE SCALE GENOMIC DNA]</scope>
    <source>
        <strain evidence="1 2">Zambia</strain>
    </source>
</reference>